<dbReference type="EMBL" id="CP001734">
    <property type="protein sequence ID" value="ACV67543.1"/>
    <property type="molecule type" value="Genomic_DNA"/>
</dbReference>
<dbReference type="eggNOG" id="COG0727">
    <property type="taxonomic scope" value="Bacteria"/>
</dbReference>
<dbReference type="Proteomes" id="UP000001052">
    <property type="component" value="Chromosome"/>
</dbReference>
<reference evidence="3" key="1">
    <citation type="submission" date="2009-09" db="EMBL/GenBank/DDBJ databases">
        <title>The complete chromosome of Desulfohalobium retbaense DSM 5692.</title>
        <authorList>
            <consortium name="US DOE Joint Genome Institute (JGI-PGF)"/>
            <person name="Lucas S."/>
            <person name="Copeland A."/>
            <person name="Lapidus A."/>
            <person name="Glavina del Rio T."/>
            <person name="Dalin E."/>
            <person name="Tice H."/>
            <person name="Bruce D."/>
            <person name="Goodwin L."/>
            <person name="Pitluck S."/>
            <person name="Kyrpides N."/>
            <person name="Mavromatis K."/>
            <person name="Ivanova N."/>
            <person name="Mikhailova N."/>
            <person name="Munk A.C."/>
            <person name="Brettin T."/>
            <person name="Detter J.C."/>
            <person name="Han C."/>
            <person name="Tapia R."/>
            <person name="Larimer F."/>
            <person name="Land M."/>
            <person name="Hauser L."/>
            <person name="Markowitz V."/>
            <person name="Cheng J.-F."/>
            <person name="Hugenholtz P."/>
            <person name="Woyke T."/>
            <person name="Wu D."/>
            <person name="Spring S."/>
            <person name="Klenk H.-P."/>
            <person name="Eisen J.A."/>
        </authorList>
    </citation>
    <scope>NUCLEOTIDE SEQUENCE [LARGE SCALE GENOMIC DNA]</scope>
    <source>
        <strain evidence="3">DSM 5692</strain>
    </source>
</reference>
<accession>C8WZR8</accession>
<dbReference type="InterPro" id="IPR005358">
    <property type="entry name" value="Puta_zinc/iron-chelating_dom"/>
</dbReference>
<sequence>MLYDEDYFFGKYSQIAAGADAVFERVKADFPNEVRCATGCSDCCYALFDLTLVEAMALNKAFRETLDEATREKVLERANSADRQTVKIKREANHARQKGVAPEEILQELGTKRVRCPLLEEDNTCLLYNNRPITCRLYGIPMVSGGQTHTCGLSAFEPGGQYPTVDMDKITDRLLALAQEFSQSIPTKFTQLGEVLMPVSMALLTEFDEEYLGIRPERLQESADGGPQEWVLGTGAEKE</sequence>
<organism evidence="2 3">
    <name type="scientific">Desulfohalobium retbaense (strain ATCC 49708 / DSM 5692 / JCM 16813 / HR100)</name>
    <dbReference type="NCBI Taxonomy" id="485915"/>
    <lineage>
        <taxon>Bacteria</taxon>
        <taxon>Pseudomonadati</taxon>
        <taxon>Thermodesulfobacteriota</taxon>
        <taxon>Desulfovibrionia</taxon>
        <taxon>Desulfovibrionales</taxon>
        <taxon>Desulfohalobiaceae</taxon>
        <taxon>Desulfohalobium</taxon>
    </lineage>
</organism>
<protein>
    <recommendedName>
        <fullName evidence="4">YkgJ family cysteine cluster protein</fullName>
    </recommendedName>
</protein>
<reference evidence="2 3" key="2">
    <citation type="journal article" date="2010" name="Stand. Genomic Sci.">
        <title>Complete genome sequence of Desulfohalobium retbaense type strain (HR(100)).</title>
        <authorList>
            <person name="Spring S."/>
            <person name="Nolan M."/>
            <person name="Lapidus A."/>
            <person name="Glavina Del Rio T."/>
            <person name="Copeland A."/>
            <person name="Tice H."/>
            <person name="Cheng J.F."/>
            <person name="Lucas S."/>
            <person name="Land M."/>
            <person name="Chen F."/>
            <person name="Bruce D."/>
            <person name="Goodwin L."/>
            <person name="Pitluck S."/>
            <person name="Ivanova N."/>
            <person name="Mavromatis K."/>
            <person name="Mikhailova N."/>
            <person name="Pati A."/>
            <person name="Chen A."/>
            <person name="Palaniappan K."/>
            <person name="Hauser L."/>
            <person name="Chang Y.J."/>
            <person name="Jeffries C.D."/>
            <person name="Munk C."/>
            <person name="Kiss H."/>
            <person name="Chain P."/>
            <person name="Han C."/>
            <person name="Brettin T."/>
            <person name="Detter J.C."/>
            <person name="Schuler E."/>
            <person name="Goker M."/>
            <person name="Rohde M."/>
            <person name="Bristow J."/>
            <person name="Eisen J.A."/>
            <person name="Markowitz V."/>
            <person name="Hugenholtz P."/>
            <person name="Kyrpides N.C."/>
            <person name="Klenk H.P."/>
        </authorList>
    </citation>
    <scope>NUCLEOTIDE SEQUENCE [LARGE SCALE GENOMIC DNA]</scope>
    <source>
        <strain evidence="2 3">DSM 5692</strain>
    </source>
</reference>
<dbReference type="STRING" id="485915.Dret_0241"/>
<feature type="region of interest" description="Disordered" evidence="1">
    <location>
        <begin position="219"/>
        <end position="239"/>
    </location>
</feature>
<evidence type="ECO:0000313" key="3">
    <source>
        <dbReference type="Proteomes" id="UP000001052"/>
    </source>
</evidence>
<dbReference type="HOGENOM" id="CLU_082366_0_0_7"/>
<dbReference type="Pfam" id="PF03692">
    <property type="entry name" value="CxxCxxCC"/>
    <property type="match status" value="1"/>
</dbReference>
<proteinExistence type="predicted"/>
<evidence type="ECO:0008006" key="4">
    <source>
        <dbReference type="Google" id="ProtNLM"/>
    </source>
</evidence>
<evidence type="ECO:0000256" key="1">
    <source>
        <dbReference type="SAM" id="MobiDB-lite"/>
    </source>
</evidence>
<dbReference type="RefSeq" id="WP_015750702.1">
    <property type="nucleotide sequence ID" value="NC_013223.1"/>
</dbReference>
<dbReference type="KEGG" id="drt:Dret_0241"/>
<gene>
    <name evidence="2" type="ordered locus">Dret_0241</name>
</gene>
<dbReference type="OrthoDB" id="9810361at2"/>
<name>C8WZR8_DESRD</name>
<keyword evidence="3" id="KW-1185">Reference proteome</keyword>
<dbReference type="AlphaFoldDB" id="C8WZR8"/>
<evidence type="ECO:0000313" key="2">
    <source>
        <dbReference type="EMBL" id="ACV67543.1"/>
    </source>
</evidence>